<feature type="transmembrane region" description="Helical" evidence="1">
    <location>
        <begin position="46"/>
        <end position="66"/>
    </location>
</feature>
<organism evidence="2">
    <name type="scientific">Canis lupus familiaris</name>
    <name type="common">Dog</name>
    <name type="synonym">Canis familiaris</name>
    <dbReference type="NCBI Taxonomy" id="9615"/>
    <lineage>
        <taxon>Eukaryota</taxon>
        <taxon>Metazoa</taxon>
        <taxon>Chordata</taxon>
        <taxon>Craniata</taxon>
        <taxon>Vertebrata</taxon>
        <taxon>Euteleostomi</taxon>
        <taxon>Mammalia</taxon>
        <taxon>Eutheria</taxon>
        <taxon>Laurasiatheria</taxon>
        <taxon>Carnivora</taxon>
        <taxon>Caniformia</taxon>
        <taxon>Canidae</taxon>
        <taxon>Canis</taxon>
    </lineage>
</organism>
<evidence type="ECO:0000313" key="4">
    <source>
        <dbReference type="Proteomes" id="UP000805418"/>
    </source>
</evidence>
<accession>S5TIZ0</accession>
<protein>
    <submittedName>
        <fullName evidence="2">TETY2 transcript 1</fullName>
    </submittedName>
</protein>
<keyword evidence="4" id="KW-1185">Reference proteome</keyword>
<dbReference type="Ensembl" id="ENSCAFT00845039942.1">
    <property type="protein sequence ID" value="ENSCAFP00845031277.1"/>
    <property type="gene ID" value="ENSCAFG00845022629.1"/>
</dbReference>
<proteinExistence type="evidence at transcript level"/>
<dbReference type="VEuPathDB" id="HostDB:ENSCAFG00845022629"/>
<dbReference type="AlphaFoldDB" id="S5TIZ0"/>
<reference evidence="3" key="3">
    <citation type="submission" date="2025-05" db="UniProtKB">
        <authorList>
            <consortium name="Ensembl"/>
        </authorList>
    </citation>
    <scope>IDENTIFICATION</scope>
    <source>
        <strain evidence="3">Boxer</strain>
    </source>
</reference>
<evidence type="ECO:0000313" key="3">
    <source>
        <dbReference type="Ensembl" id="ENSCAFP00845031277.1"/>
    </source>
</evidence>
<dbReference type="EMBL" id="JX964858">
    <property type="protein sequence ID" value="AGS47775.1"/>
    <property type="molecule type" value="mRNA"/>
</dbReference>
<keyword evidence="1" id="KW-0812">Transmembrane</keyword>
<evidence type="ECO:0000256" key="1">
    <source>
        <dbReference type="SAM" id="Phobius"/>
    </source>
</evidence>
<keyword evidence="1" id="KW-1133">Transmembrane helix</keyword>
<reference evidence="2" key="1">
    <citation type="journal article" date="2013" name="Genome Res.">
        <title>Comparative analysis of mammalian Y chromosomes illuminates ancestral structure and lineage-specific evolution.</title>
        <authorList>
            <person name="Li G."/>
            <person name="Davis B.W."/>
            <person name="Raudsepp T."/>
            <person name="Pearks Wilkerson A.J."/>
            <person name="Mason V.C."/>
            <person name="Ferguson-Smith M."/>
            <person name="O'Brien P.C."/>
            <person name="Waters P.D."/>
            <person name="Murphy W.J."/>
        </authorList>
    </citation>
    <scope>NUCLEOTIDE SEQUENCE</scope>
</reference>
<reference evidence="3" key="2">
    <citation type="submission" date="2020-03" db="EMBL/GenBank/DDBJ databases">
        <title>Long-read based genome assembly of a Labrador retriever dog.</title>
        <authorList>
            <person name="Eory L."/>
            <person name="Zhang W."/>
            <person name="Schoenebeck J."/>
        </authorList>
    </citation>
    <scope>NUCLEOTIDE SEQUENCE [LARGE SCALE GENOMIC DNA]</scope>
    <source>
        <strain evidence="3">Labrador retriever</strain>
    </source>
</reference>
<dbReference type="Proteomes" id="UP000805418">
    <property type="component" value="Unassembled WGS sequence"/>
</dbReference>
<name>S5TIZ0_CANLF</name>
<evidence type="ECO:0000313" key="2">
    <source>
        <dbReference type="EMBL" id="AGS47775.1"/>
    </source>
</evidence>
<sequence length="88" mass="9866">MAYGCSCTAVTVSWNFAVDFYGQTTLDFPLSFPIGKEMLIRKHLSYVFPLGLTTATLSLISATMFFCETSFTKQWNQVKPMAVGNHQK</sequence>
<keyword evidence="1" id="KW-0472">Membrane</keyword>
<dbReference type="GeneTree" id="ENSGT00520000056155"/>
<dbReference type="OrthoDB" id="9836705at2759"/>